<dbReference type="InParanoid" id="A0A1V9X1Z6"/>
<reference evidence="2 3" key="1">
    <citation type="journal article" date="2017" name="Gigascience">
        <title>Draft genome of the honey bee ectoparasitic mite, Tropilaelaps mercedesae, is shaped by the parasitic life history.</title>
        <authorList>
            <person name="Dong X."/>
            <person name="Armstrong S.D."/>
            <person name="Xia D."/>
            <person name="Makepeace B.L."/>
            <person name="Darby A.C."/>
            <person name="Kadowaki T."/>
        </authorList>
    </citation>
    <scope>NUCLEOTIDE SEQUENCE [LARGE SCALE GENOMIC DNA]</scope>
    <source>
        <strain evidence="2">Wuxi-XJTLU</strain>
    </source>
</reference>
<dbReference type="STRING" id="418985.A0A1V9X1Z6"/>
<gene>
    <name evidence="2" type="ORF">BIW11_13542</name>
</gene>
<protein>
    <submittedName>
        <fullName evidence="2">Uncharacterized protein</fullName>
    </submittedName>
</protein>
<evidence type="ECO:0000313" key="3">
    <source>
        <dbReference type="Proteomes" id="UP000192247"/>
    </source>
</evidence>
<dbReference type="Proteomes" id="UP000192247">
    <property type="component" value="Unassembled WGS sequence"/>
</dbReference>
<dbReference type="PANTHER" id="PTHR16004:SF2">
    <property type="entry name" value="E3 UBIQUITIN-PROTEIN LIGASE LUBEL"/>
    <property type="match status" value="1"/>
</dbReference>
<dbReference type="EMBL" id="MNPL01028885">
    <property type="protein sequence ID" value="OQR67418.1"/>
    <property type="molecule type" value="Genomic_DNA"/>
</dbReference>
<dbReference type="InterPro" id="IPR026254">
    <property type="entry name" value="RNF31-like"/>
</dbReference>
<dbReference type="GO" id="GO:1990450">
    <property type="term" value="F:linear polyubiquitin binding"/>
    <property type="evidence" value="ECO:0007669"/>
    <property type="project" value="TreeGrafter"/>
</dbReference>
<evidence type="ECO:0000256" key="1">
    <source>
        <dbReference type="SAM" id="MobiDB-lite"/>
    </source>
</evidence>
<name>A0A1V9X1Z6_9ACAR</name>
<feature type="region of interest" description="Disordered" evidence="1">
    <location>
        <begin position="1"/>
        <end position="43"/>
    </location>
</feature>
<dbReference type="GO" id="GO:0070530">
    <property type="term" value="F:K63-linked polyubiquitin modification-dependent protein binding"/>
    <property type="evidence" value="ECO:0007669"/>
    <property type="project" value="TreeGrafter"/>
</dbReference>
<proteinExistence type="predicted"/>
<dbReference type="GO" id="GO:0097039">
    <property type="term" value="P:protein linear polyubiquitination"/>
    <property type="evidence" value="ECO:0007669"/>
    <property type="project" value="TreeGrafter"/>
</dbReference>
<dbReference type="GO" id="GO:0071797">
    <property type="term" value="C:LUBAC complex"/>
    <property type="evidence" value="ECO:0007669"/>
    <property type="project" value="InterPro"/>
</dbReference>
<dbReference type="AlphaFoldDB" id="A0A1V9X1Z6"/>
<dbReference type="GO" id="GO:0036435">
    <property type="term" value="F:K48-linked polyubiquitin modification-dependent protein binding"/>
    <property type="evidence" value="ECO:0007669"/>
    <property type="project" value="TreeGrafter"/>
</dbReference>
<feature type="compositionally biased region" description="Basic and acidic residues" evidence="1">
    <location>
        <begin position="16"/>
        <end position="29"/>
    </location>
</feature>
<organism evidence="2 3">
    <name type="scientific">Tropilaelaps mercedesae</name>
    <dbReference type="NCBI Taxonomy" id="418985"/>
    <lineage>
        <taxon>Eukaryota</taxon>
        <taxon>Metazoa</taxon>
        <taxon>Ecdysozoa</taxon>
        <taxon>Arthropoda</taxon>
        <taxon>Chelicerata</taxon>
        <taxon>Arachnida</taxon>
        <taxon>Acari</taxon>
        <taxon>Parasitiformes</taxon>
        <taxon>Mesostigmata</taxon>
        <taxon>Gamasina</taxon>
        <taxon>Dermanyssoidea</taxon>
        <taxon>Laelapidae</taxon>
        <taxon>Tropilaelaps</taxon>
    </lineage>
</organism>
<comment type="caution">
    <text evidence="2">The sequence shown here is derived from an EMBL/GenBank/DDBJ whole genome shotgun (WGS) entry which is preliminary data.</text>
</comment>
<sequence length="107" mass="12072">LISLVRRNRSQPPPKRRVEDTTSLQEKKRAPLSQSKQHEFNEKARELVDSGAVESMVQAQMVAELVDMKFDEDDAILASANTDSVYQAVLFLQQDCNICVGTYPMSQ</sequence>
<feature type="non-terminal residue" evidence="2">
    <location>
        <position position="107"/>
    </location>
</feature>
<accession>A0A1V9X1Z6</accession>
<dbReference type="GO" id="GO:0061630">
    <property type="term" value="F:ubiquitin protein ligase activity"/>
    <property type="evidence" value="ECO:0007669"/>
    <property type="project" value="TreeGrafter"/>
</dbReference>
<keyword evidence="3" id="KW-1185">Reference proteome</keyword>
<feature type="non-terminal residue" evidence="2">
    <location>
        <position position="1"/>
    </location>
</feature>
<evidence type="ECO:0000313" key="2">
    <source>
        <dbReference type="EMBL" id="OQR67418.1"/>
    </source>
</evidence>
<dbReference type="PANTHER" id="PTHR16004">
    <property type="entry name" value="RING FINGER PROTEIN 31-RELATED"/>
    <property type="match status" value="1"/>
</dbReference>